<protein>
    <submittedName>
        <fullName evidence="2">Uncharacterized protein</fullName>
    </submittedName>
</protein>
<reference evidence="2" key="1">
    <citation type="submission" date="2022-01" db="EMBL/GenBank/DDBJ databases">
        <authorList>
            <person name="King R."/>
        </authorList>
    </citation>
    <scope>NUCLEOTIDE SEQUENCE</scope>
</reference>
<organism evidence="2 3">
    <name type="scientific">Psylliodes chrysocephalus</name>
    <dbReference type="NCBI Taxonomy" id="3402493"/>
    <lineage>
        <taxon>Eukaryota</taxon>
        <taxon>Metazoa</taxon>
        <taxon>Ecdysozoa</taxon>
        <taxon>Arthropoda</taxon>
        <taxon>Hexapoda</taxon>
        <taxon>Insecta</taxon>
        <taxon>Pterygota</taxon>
        <taxon>Neoptera</taxon>
        <taxon>Endopterygota</taxon>
        <taxon>Coleoptera</taxon>
        <taxon>Polyphaga</taxon>
        <taxon>Cucujiformia</taxon>
        <taxon>Chrysomeloidea</taxon>
        <taxon>Chrysomelidae</taxon>
        <taxon>Galerucinae</taxon>
        <taxon>Alticini</taxon>
        <taxon>Psylliodes</taxon>
    </lineage>
</organism>
<keyword evidence="1" id="KW-0812">Transmembrane</keyword>
<accession>A0A9P0GDD3</accession>
<dbReference type="AlphaFoldDB" id="A0A9P0GDD3"/>
<dbReference type="Proteomes" id="UP001153636">
    <property type="component" value="Chromosome 4"/>
</dbReference>
<dbReference type="EMBL" id="OV651816">
    <property type="protein sequence ID" value="CAH1109233.1"/>
    <property type="molecule type" value="Genomic_DNA"/>
</dbReference>
<proteinExistence type="predicted"/>
<sequence>MNKCFICKSMYVPMCILNAINHFMLNMVLIWICHFANLAIKKQLIDRRGCKQRLERQADKMLTQSQYKFPPVYIGVLIKIPEVCHGDLAPRNVLANTIEKTDQDLYILGTKNVKLKRL</sequence>
<evidence type="ECO:0000313" key="2">
    <source>
        <dbReference type="EMBL" id="CAH1109233.1"/>
    </source>
</evidence>
<evidence type="ECO:0000256" key="1">
    <source>
        <dbReference type="SAM" id="Phobius"/>
    </source>
</evidence>
<gene>
    <name evidence="2" type="ORF">PSYICH_LOCUS9814</name>
</gene>
<feature type="transmembrane region" description="Helical" evidence="1">
    <location>
        <begin position="20"/>
        <end position="40"/>
    </location>
</feature>
<dbReference type="OrthoDB" id="6773637at2759"/>
<name>A0A9P0GDD3_9CUCU</name>
<keyword evidence="1" id="KW-1133">Transmembrane helix</keyword>
<keyword evidence="1" id="KW-0472">Membrane</keyword>
<evidence type="ECO:0000313" key="3">
    <source>
        <dbReference type="Proteomes" id="UP001153636"/>
    </source>
</evidence>
<keyword evidence="3" id="KW-1185">Reference proteome</keyword>